<proteinExistence type="predicted"/>
<sequence length="40" mass="4460">MKLFLFVLVAGYIAAGVLADPEEPCFVNSGYATLRRKDFH</sequence>
<dbReference type="EMBL" id="JRES01000685">
    <property type="protein sequence ID" value="KNC29155.1"/>
    <property type="molecule type" value="Genomic_DNA"/>
</dbReference>
<keyword evidence="1" id="KW-0732">Signal</keyword>
<feature type="signal peptide" evidence="1">
    <location>
        <begin position="1"/>
        <end position="19"/>
    </location>
</feature>
<evidence type="ECO:0000313" key="2">
    <source>
        <dbReference type="EMBL" id="KNC29155.1"/>
    </source>
</evidence>
<dbReference type="Proteomes" id="UP000037069">
    <property type="component" value="Unassembled WGS sequence"/>
</dbReference>
<feature type="chain" id="PRO_5005536046" evidence="1">
    <location>
        <begin position="20"/>
        <end position="40"/>
    </location>
</feature>
<accession>A0A0L0CAA4</accession>
<dbReference type="AlphaFoldDB" id="A0A0L0CAA4"/>
<evidence type="ECO:0000313" key="3">
    <source>
        <dbReference type="Proteomes" id="UP000037069"/>
    </source>
</evidence>
<evidence type="ECO:0000256" key="1">
    <source>
        <dbReference type="SAM" id="SignalP"/>
    </source>
</evidence>
<organism evidence="2 3">
    <name type="scientific">Lucilia cuprina</name>
    <name type="common">Green bottle fly</name>
    <name type="synonym">Australian sheep blowfly</name>
    <dbReference type="NCBI Taxonomy" id="7375"/>
    <lineage>
        <taxon>Eukaryota</taxon>
        <taxon>Metazoa</taxon>
        <taxon>Ecdysozoa</taxon>
        <taxon>Arthropoda</taxon>
        <taxon>Hexapoda</taxon>
        <taxon>Insecta</taxon>
        <taxon>Pterygota</taxon>
        <taxon>Neoptera</taxon>
        <taxon>Endopterygota</taxon>
        <taxon>Diptera</taxon>
        <taxon>Brachycera</taxon>
        <taxon>Muscomorpha</taxon>
        <taxon>Oestroidea</taxon>
        <taxon>Calliphoridae</taxon>
        <taxon>Luciliinae</taxon>
        <taxon>Lucilia</taxon>
    </lineage>
</organism>
<protein>
    <submittedName>
        <fullName evidence="2">Uncharacterized protein</fullName>
    </submittedName>
</protein>
<reference evidence="2 3" key="1">
    <citation type="journal article" date="2015" name="Nat. Commun.">
        <title>Lucilia cuprina genome unlocks parasitic fly biology to underpin future interventions.</title>
        <authorList>
            <person name="Anstead C.A."/>
            <person name="Korhonen P.K."/>
            <person name="Young N.D."/>
            <person name="Hall R.S."/>
            <person name="Jex A.R."/>
            <person name="Murali S.C."/>
            <person name="Hughes D.S."/>
            <person name="Lee S.F."/>
            <person name="Perry T."/>
            <person name="Stroehlein A.J."/>
            <person name="Ansell B.R."/>
            <person name="Breugelmans B."/>
            <person name="Hofmann A."/>
            <person name="Qu J."/>
            <person name="Dugan S."/>
            <person name="Lee S.L."/>
            <person name="Chao H."/>
            <person name="Dinh H."/>
            <person name="Han Y."/>
            <person name="Doddapaneni H.V."/>
            <person name="Worley K.C."/>
            <person name="Muzny D.M."/>
            <person name="Ioannidis P."/>
            <person name="Waterhouse R.M."/>
            <person name="Zdobnov E.M."/>
            <person name="James P.J."/>
            <person name="Bagnall N.H."/>
            <person name="Kotze A.C."/>
            <person name="Gibbs R.A."/>
            <person name="Richards S."/>
            <person name="Batterham P."/>
            <person name="Gasser R.B."/>
        </authorList>
    </citation>
    <scope>NUCLEOTIDE SEQUENCE [LARGE SCALE GENOMIC DNA]</scope>
    <source>
        <strain evidence="2 3">LS</strain>
        <tissue evidence="2">Full body</tissue>
    </source>
</reference>
<gene>
    <name evidence="2" type="ORF">FF38_13618</name>
</gene>
<keyword evidence="3" id="KW-1185">Reference proteome</keyword>
<comment type="caution">
    <text evidence="2">The sequence shown here is derived from an EMBL/GenBank/DDBJ whole genome shotgun (WGS) entry which is preliminary data.</text>
</comment>
<name>A0A0L0CAA4_LUCCU</name>